<comment type="caution">
    <text evidence="3">The sequence shown here is derived from an EMBL/GenBank/DDBJ whole genome shotgun (WGS) entry which is preliminary data.</text>
</comment>
<feature type="region of interest" description="Disordered" evidence="1">
    <location>
        <begin position="689"/>
        <end position="792"/>
    </location>
</feature>
<feature type="compositionally biased region" description="Low complexity" evidence="1">
    <location>
        <begin position="750"/>
        <end position="760"/>
    </location>
</feature>
<feature type="region of interest" description="Disordered" evidence="1">
    <location>
        <begin position="242"/>
        <end position="296"/>
    </location>
</feature>
<feature type="region of interest" description="Disordered" evidence="1">
    <location>
        <begin position="1233"/>
        <end position="1254"/>
    </location>
</feature>
<feature type="region of interest" description="Disordered" evidence="1">
    <location>
        <begin position="468"/>
        <end position="528"/>
    </location>
</feature>
<keyword evidence="4" id="KW-1185">Reference proteome</keyword>
<dbReference type="PANTHER" id="PTHR33870:SF4">
    <property type="entry name" value="CARDIOMYOPATHY-ASSOCIATED PROTEIN"/>
    <property type="match status" value="1"/>
</dbReference>
<accession>A0ABR2R1Y6</accession>
<gene>
    <name evidence="3" type="ORF">V6N11_019105</name>
</gene>
<feature type="signal peptide" evidence="2">
    <location>
        <begin position="1"/>
        <end position="26"/>
    </location>
</feature>
<dbReference type="PANTHER" id="PTHR33870">
    <property type="entry name" value="CARDIOMYOPATHY-ASSOCIATED PROTEIN"/>
    <property type="match status" value="1"/>
</dbReference>
<keyword evidence="2" id="KW-0732">Signal</keyword>
<feature type="compositionally biased region" description="Basic and acidic residues" evidence="1">
    <location>
        <begin position="266"/>
        <end position="296"/>
    </location>
</feature>
<feature type="region of interest" description="Disordered" evidence="1">
    <location>
        <begin position="195"/>
        <end position="214"/>
    </location>
</feature>
<reference evidence="3 4" key="1">
    <citation type="journal article" date="2024" name="G3 (Bethesda)">
        <title>Genome assembly of Hibiscus sabdariffa L. provides insights into metabolisms of medicinal natural products.</title>
        <authorList>
            <person name="Kim T."/>
        </authorList>
    </citation>
    <scope>NUCLEOTIDE SEQUENCE [LARGE SCALE GENOMIC DNA]</scope>
    <source>
        <strain evidence="3">TK-2024</strain>
        <tissue evidence="3">Old leaves</tissue>
    </source>
</reference>
<feature type="compositionally biased region" description="Acidic residues" evidence="1">
    <location>
        <begin position="607"/>
        <end position="617"/>
    </location>
</feature>
<feature type="region of interest" description="Disordered" evidence="1">
    <location>
        <begin position="575"/>
        <end position="671"/>
    </location>
</feature>
<evidence type="ECO:0000256" key="2">
    <source>
        <dbReference type="SAM" id="SignalP"/>
    </source>
</evidence>
<feature type="compositionally biased region" description="Polar residues" evidence="1">
    <location>
        <begin position="633"/>
        <end position="654"/>
    </location>
</feature>
<feature type="compositionally biased region" description="Polar residues" evidence="1">
    <location>
        <begin position="203"/>
        <end position="212"/>
    </location>
</feature>
<evidence type="ECO:0000256" key="1">
    <source>
        <dbReference type="SAM" id="MobiDB-lite"/>
    </source>
</evidence>
<feature type="chain" id="PRO_5045516141" description="Far1-related sequence 3" evidence="2">
    <location>
        <begin position="27"/>
        <end position="1426"/>
    </location>
</feature>
<dbReference type="EMBL" id="JBBPBN010000028">
    <property type="protein sequence ID" value="KAK9006771.1"/>
    <property type="molecule type" value="Genomic_DNA"/>
</dbReference>
<proteinExistence type="predicted"/>
<feature type="compositionally biased region" description="Basic and acidic residues" evidence="1">
    <location>
        <begin position="729"/>
        <end position="749"/>
    </location>
</feature>
<protein>
    <recommendedName>
        <fullName evidence="5">Far1-related sequence 3</fullName>
    </recommendedName>
</protein>
<sequence>MFSILVTASPVLVCTAVLLGLLLSFGSPNIPEFEKKGEEERVSHAVSSLKTRATVDDSLVKRGAGRDGFVVERRVGKMRGIGENDFEKVSLVDNEDSEVEEDGSISYKRLVDERLDSMGIHSENEVIDRVQGMPNDLLLEKKREFQGEMLGSDGAFRNWELAKDRSNPAVVVHERNLDVHHNKFAADFRDVPKDKDEYLDSGSDGTESSSPDASMADIMPVVDELHPLLGSEEPQPALLSVGGSYAVSERSHGSINDDSVDSDEFENPREEDNDDNEGKGAKTDTEDESKSAIKWTEDDQKNLIELGTSELERNQRLEILIARRRAHKNMNSMTVKNVVNLDGADIPSHISPISTRQNPFELPDYSCDDLGLPPIPGSAPSIFLPRNPFDLPCGSSEEIPVPKGDSFPVDFSGFNQREKVPPGESIFRRHESFNVGPSSFGFPRQELNWKPFFVPDRLVTEGAPFLRQSSEASESKMSSVPDTESVSSVLDEEDNKPNEPGVSREIEPILNEGHASVHDEQESQSSGNVKSINVVLAKNRDAHLDVVEIVLGDGENQLEMESDLYEAAAAHMEFNASEIHSEREPVMDDSSSSSSTSSSSSSSSSSETDEEMSDAQGEDFACFEPEDHETKESGFSTQPSFEESEFHCTSSVADDNQHREPVYDSSPPPLEKFFSFSSVSANTLAEISEMGLPLTLVRSTDEKPKAHGKTTEQSASSSEEMHVASSDLLNEKKPRARDMAENSMHDVKHVGPPGVSSSSPDHNVVEYFSPDAGSSSSDEGLENVASETTLAVDRRMGEVLDSSPKEDMKTQTNAVLPVLEARSAEDIDLAFKQLHEGVGVEEIIVPSMIEKLQDHTDNKAKLPVVEARSLEDINKVFQQATESNPAELPYSSGLKNESSKDTKTQTNVVLPVLEAKSAEDIDLAFKQLHEGVNVEEVIVPSMIEKQQDHGDIKSKLPVVEARSLEDIHKAFQQDSKSSLAELPTSSGYKKTENNVLLPVLEARSAEDIDLAFKQLHEGVDVEEVIVPSMIEKLQDYTDNKTKLPVVEAGSLEDIHKVFHQALESSPAELLHPTKTKTNIVLPVLEAKSAEDIDLAFKQLHEGVDVEEVIVPSMIEKLPDHGDIKSKLPVVEARSLDDIQKAFQQDSESSPAELPTSSGYTKAENNVVLPVLEAKSAEDIDLAFKQLHEGVDVEEIIVPSMIEKLQDHADNKAKLPVVEARSLDDIDKVFQQAPESSPAELPHSSGLKNKSSKDTKTQTNVVLPVLEAKSAEDIDLAFKQLHEGVDVEEVIVPSMIEKQQDYGDTKSKLPVVEARSLEDIHKVLQQAPESFMVELPQSSDFMKESLQDTKTDTNVVLPVLEARSAEDIDLAFKQLNEGVNVEDVIVPSMIEKTQDHGDMKSNLPVVEASSLEDLHNSFQQGLELNPA</sequence>
<evidence type="ECO:0000313" key="4">
    <source>
        <dbReference type="Proteomes" id="UP001396334"/>
    </source>
</evidence>
<feature type="compositionally biased region" description="Low complexity" evidence="1">
    <location>
        <begin position="590"/>
        <end position="606"/>
    </location>
</feature>
<evidence type="ECO:0008006" key="5">
    <source>
        <dbReference type="Google" id="ProtNLM"/>
    </source>
</evidence>
<dbReference type="Proteomes" id="UP001396334">
    <property type="component" value="Unassembled WGS sequence"/>
</dbReference>
<name>A0ABR2R1Y6_9ROSI</name>
<evidence type="ECO:0000313" key="3">
    <source>
        <dbReference type="EMBL" id="KAK9006771.1"/>
    </source>
</evidence>
<organism evidence="3 4">
    <name type="scientific">Hibiscus sabdariffa</name>
    <name type="common">roselle</name>
    <dbReference type="NCBI Taxonomy" id="183260"/>
    <lineage>
        <taxon>Eukaryota</taxon>
        <taxon>Viridiplantae</taxon>
        <taxon>Streptophyta</taxon>
        <taxon>Embryophyta</taxon>
        <taxon>Tracheophyta</taxon>
        <taxon>Spermatophyta</taxon>
        <taxon>Magnoliopsida</taxon>
        <taxon>eudicotyledons</taxon>
        <taxon>Gunneridae</taxon>
        <taxon>Pentapetalae</taxon>
        <taxon>rosids</taxon>
        <taxon>malvids</taxon>
        <taxon>Malvales</taxon>
        <taxon>Malvaceae</taxon>
        <taxon>Malvoideae</taxon>
        <taxon>Hibiscus</taxon>
    </lineage>
</organism>
<feature type="compositionally biased region" description="Low complexity" evidence="1">
    <location>
        <begin position="469"/>
        <end position="479"/>
    </location>
</feature>